<protein>
    <submittedName>
        <fullName evidence="1">Uncharacterized protein</fullName>
    </submittedName>
</protein>
<reference evidence="1" key="1">
    <citation type="submission" date="2021-01" db="EMBL/GenBank/DDBJ databases">
        <authorList>
            <person name="Corre E."/>
            <person name="Pelletier E."/>
            <person name="Niang G."/>
            <person name="Scheremetjew M."/>
            <person name="Finn R."/>
            <person name="Kale V."/>
            <person name="Holt S."/>
            <person name="Cochrane G."/>
            <person name="Meng A."/>
            <person name="Brown T."/>
            <person name="Cohen L."/>
        </authorList>
    </citation>
    <scope>NUCLEOTIDE SEQUENCE</scope>
    <source>
        <strain evidence="1">NIES-381</strain>
    </source>
</reference>
<sequence>MLVRLMQQVVSWEAPVSPLEAGRDVAIAFSLGTGAHVGPKPRSFAPGRIHPGHSNEGLAHTILNLVQANPALNVYVQWEIGDLITGFEYNSGRSYALKYPPLAVPSQSNPSLRVTYADITGRNASEAIHKVYPKPGSYLSTGGVASGLGRYIMSLQDTVKRVYVVGHPDHKKRCRVETQRALAYKKKELAHIDTVFPPTTYYPLWTQYGCDAWAYDHESTQSWTRTRGRFIPTEMRHKLGWVAYKDIKC</sequence>
<dbReference type="EMBL" id="HBGA01104506">
    <property type="protein sequence ID" value="CAD9027673.1"/>
    <property type="molecule type" value="Transcribed_RNA"/>
</dbReference>
<gene>
    <name evidence="1" type="ORF">EGYM00392_LOCUS38808</name>
</gene>
<organism evidence="1">
    <name type="scientific">Eutreptiella gymnastica</name>
    <dbReference type="NCBI Taxonomy" id="73025"/>
    <lineage>
        <taxon>Eukaryota</taxon>
        <taxon>Discoba</taxon>
        <taxon>Euglenozoa</taxon>
        <taxon>Euglenida</taxon>
        <taxon>Spirocuta</taxon>
        <taxon>Euglenophyceae</taxon>
        <taxon>Eutreptiales</taxon>
        <taxon>Eutreptiaceae</taxon>
        <taxon>Eutreptiella</taxon>
    </lineage>
</organism>
<name>A0A7S1IZW3_9EUGL</name>
<accession>A0A7S1IZW3</accession>
<dbReference type="AlphaFoldDB" id="A0A7S1IZW3"/>
<proteinExistence type="predicted"/>
<evidence type="ECO:0000313" key="1">
    <source>
        <dbReference type="EMBL" id="CAD9027673.1"/>
    </source>
</evidence>